<proteinExistence type="predicted"/>
<dbReference type="InterPro" id="IPR013584">
    <property type="entry name" value="RAP"/>
</dbReference>
<organism evidence="3 4">
    <name type="scientific">Coregonus suidteri</name>
    <dbReference type="NCBI Taxonomy" id="861788"/>
    <lineage>
        <taxon>Eukaryota</taxon>
        <taxon>Metazoa</taxon>
        <taxon>Chordata</taxon>
        <taxon>Craniata</taxon>
        <taxon>Vertebrata</taxon>
        <taxon>Euteleostomi</taxon>
        <taxon>Actinopterygii</taxon>
        <taxon>Neopterygii</taxon>
        <taxon>Teleostei</taxon>
        <taxon>Protacanthopterygii</taxon>
        <taxon>Salmoniformes</taxon>
        <taxon>Salmonidae</taxon>
        <taxon>Coregoninae</taxon>
        <taxon>Coregonus</taxon>
    </lineage>
</organism>
<feature type="domain" description="RAP" evidence="2">
    <location>
        <begin position="41"/>
        <end position="98"/>
    </location>
</feature>
<accession>A0AAN8MF51</accession>
<evidence type="ECO:0000256" key="1">
    <source>
        <dbReference type="SAM" id="MobiDB-lite"/>
    </source>
</evidence>
<feature type="region of interest" description="Disordered" evidence="1">
    <location>
        <begin position="14"/>
        <end position="36"/>
    </location>
</feature>
<keyword evidence="4" id="KW-1185">Reference proteome</keyword>
<protein>
    <recommendedName>
        <fullName evidence="2">RAP domain-containing protein</fullName>
    </recommendedName>
</protein>
<sequence length="115" mass="12850">MVEDLYFIDGVITQPEPLQEATGGRAPSEGECPPPEHSQRIAVLCAPPSSFCYGTSRPRGNLAIKMRHLTVLGYTPVVVSEHELDNLSEEERTELLRTRIFPKQEILANVEQMTD</sequence>
<dbReference type="SMART" id="SM00952">
    <property type="entry name" value="RAP"/>
    <property type="match status" value="1"/>
</dbReference>
<gene>
    <name evidence="3" type="ORF">J4Q44_G00044690</name>
</gene>
<evidence type="ECO:0000313" key="3">
    <source>
        <dbReference type="EMBL" id="KAK6325127.1"/>
    </source>
</evidence>
<comment type="caution">
    <text evidence="3">The sequence shown here is derived from an EMBL/GenBank/DDBJ whole genome shotgun (WGS) entry which is preliminary data.</text>
</comment>
<evidence type="ECO:0000313" key="4">
    <source>
        <dbReference type="Proteomes" id="UP001356427"/>
    </source>
</evidence>
<dbReference type="Pfam" id="PF08373">
    <property type="entry name" value="RAP"/>
    <property type="match status" value="1"/>
</dbReference>
<dbReference type="EMBL" id="JAGTTL010000003">
    <property type="protein sequence ID" value="KAK6325127.1"/>
    <property type="molecule type" value="Genomic_DNA"/>
</dbReference>
<dbReference type="AlphaFoldDB" id="A0AAN8MF51"/>
<name>A0AAN8MF51_9TELE</name>
<evidence type="ECO:0000259" key="2">
    <source>
        <dbReference type="PROSITE" id="PS51286"/>
    </source>
</evidence>
<dbReference type="Proteomes" id="UP001356427">
    <property type="component" value="Unassembled WGS sequence"/>
</dbReference>
<reference evidence="3 4" key="1">
    <citation type="submission" date="2021-04" db="EMBL/GenBank/DDBJ databases">
        <authorList>
            <person name="De Guttry C."/>
            <person name="Zahm M."/>
            <person name="Klopp C."/>
            <person name="Cabau C."/>
            <person name="Louis A."/>
            <person name="Berthelot C."/>
            <person name="Parey E."/>
            <person name="Roest Crollius H."/>
            <person name="Montfort J."/>
            <person name="Robinson-Rechavi M."/>
            <person name="Bucao C."/>
            <person name="Bouchez O."/>
            <person name="Gislard M."/>
            <person name="Lluch J."/>
            <person name="Milhes M."/>
            <person name="Lampietro C."/>
            <person name="Lopez Roques C."/>
            <person name="Donnadieu C."/>
            <person name="Braasch I."/>
            <person name="Desvignes T."/>
            <person name="Postlethwait J."/>
            <person name="Bobe J."/>
            <person name="Wedekind C."/>
            <person name="Guiguen Y."/>
        </authorList>
    </citation>
    <scope>NUCLEOTIDE SEQUENCE [LARGE SCALE GENOMIC DNA]</scope>
    <source>
        <strain evidence="3">Cs_M1</strain>
        <tissue evidence="3">Blood</tissue>
    </source>
</reference>
<dbReference type="PROSITE" id="PS51286">
    <property type="entry name" value="RAP"/>
    <property type="match status" value="1"/>
</dbReference>